<dbReference type="RefSeq" id="WP_215627366.1">
    <property type="nucleotide sequence ID" value="NZ_CP067089.2"/>
</dbReference>
<dbReference type="AlphaFoldDB" id="A0A7T7XPH4"/>
<evidence type="ECO:0000313" key="2">
    <source>
        <dbReference type="EMBL" id="QQO10062.1"/>
    </source>
</evidence>
<dbReference type="EMBL" id="CP067089">
    <property type="protein sequence ID" value="QQO10062.1"/>
    <property type="molecule type" value="Genomic_DNA"/>
</dbReference>
<evidence type="ECO:0000313" key="3">
    <source>
        <dbReference type="Proteomes" id="UP000595917"/>
    </source>
</evidence>
<keyword evidence="3" id="KW-1185">Reference proteome</keyword>
<dbReference type="PROSITE" id="PS50846">
    <property type="entry name" value="HMA_2"/>
    <property type="match status" value="1"/>
</dbReference>
<dbReference type="SUPFAM" id="SSF55008">
    <property type="entry name" value="HMA, heavy metal-associated domain"/>
    <property type="match status" value="1"/>
</dbReference>
<reference evidence="2" key="1">
    <citation type="submission" date="2021-01" db="EMBL/GenBank/DDBJ databases">
        <title>Description of Breznakiella homolactica.</title>
        <authorList>
            <person name="Song Y."/>
            <person name="Brune A."/>
        </authorList>
    </citation>
    <scope>NUCLEOTIDE SEQUENCE</scope>
    <source>
        <strain evidence="2">RmG30</strain>
    </source>
</reference>
<dbReference type="KEGG" id="bhc:JFL75_03860"/>
<dbReference type="Pfam" id="PF00403">
    <property type="entry name" value="HMA"/>
    <property type="match status" value="1"/>
</dbReference>
<name>A0A7T7XPH4_9SPIR</name>
<dbReference type="GO" id="GO:0046872">
    <property type="term" value="F:metal ion binding"/>
    <property type="evidence" value="ECO:0007669"/>
    <property type="project" value="InterPro"/>
</dbReference>
<dbReference type="InterPro" id="IPR006121">
    <property type="entry name" value="HMA_dom"/>
</dbReference>
<dbReference type="Proteomes" id="UP000595917">
    <property type="component" value="Chromosome"/>
</dbReference>
<organism evidence="2 3">
    <name type="scientific">Breznakiella homolactica</name>
    <dbReference type="NCBI Taxonomy" id="2798577"/>
    <lineage>
        <taxon>Bacteria</taxon>
        <taxon>Pseudomonadati</taxon>
        <taxon>Spirochaetota</taxon>
        <taxon>Spirochaetia</taxon>
        <taxon>Spirochaetales</taxon>
        <taxon>Breznakiellaceae</taxon>
        <taxon>Breznakiella</taxon>
    </lineage>
</organism>
<accession>A0A7T7XPH4</accession>
<protein>
    <submittedName>
        <fullName evidence="2">Heavy-metal-associated domain-containing protein</fullName>
    </submittedName>
</protein>
<dbReference type="CDD" id="cd00371">
    <property type="entry name" value="HMA"/>
    <property type="match status" value="1"/>
</dbReference>
<dbReference type="InterPro" id="IPR036163">
    <property type="entry name" value="HMA_dom_sf"/>
</dbReference>
<gene>
    <name evidence="2" type="ORF">JFL75_03860</name>
</gene>
<feature type="domain" description="HMA" evidence="1">
    <location>
        <begin position="2"/>
        <end position="65"/>
    </location>
</feature>
<dbReference type="Gene3D" id="3.30.70.100">
    <property type="match status" value="1"/>
</dbReference>
<evidence type="ECO:0000259" key="1">
    <source>
        <dbReference type="PROSITE" id="PS50846"/>
    </source>
</evidence>
<sequence length="67" mass="7525">MMKYTFKVPDMSCGHCKAHIEESFKNWGKAASYAVDLEAKTITVETDEPQASVIRVIRDEGYTPEAV</sequence>
<proteinExistence type="predicted"/>